<evidence type="ECO:0000256" key="5">
    <source>
        <dbReference type="SAM" id="Phobius"/>
    </source>
</evidence>
<dbReference type="Proteomes" id="UP000314982">
    <property type="component" value="Unassembled WGS sequence"/>
</dbReference>
<feature type="domain" description="Major facilitator superfamily (MFS) profile" evidence="6">
    <location>
        <begin position="90"/>
        <end position="271"/>
    </location>
</feature>
<protein>
    <recommendedName>
        <fullName evidence="6">Major facilitator superfamily (MFS) profile domain-containing protein</fullName>
    </recommendedName>
</protein>
<keyword evidence="8" id="KW-1185">Reference proteome</keyword>
<organism evidence="7 8">
    <name type="scientific">Hucho hucho</name>
    <name type="common">huchen</name>
    <dbReference type="NCBI Taxonomy" id="62062"/>
    <lineage>
        <taxon>Eukaryota</taxon>
        <taxon>Metazoa</taxon>
        <taxon>Chordata</taxon>
        <taxon>Craniata</taxon>
        <taxon>Vertebrata</taxon>
        <taxon>Euteleostomi</taxon>
        <taxon>Actinopterygii</taxon>
        <taxon>Neopterygii</taxon>
        <taxon>Teleostei</taxon>
        <taxon>Protacanthopterygii</taxon>
        <taxon>Salmoniformes</taxon>
        <taxon>Salmonidae</taxon>
        <taxon>Salmoninae</taxon>
        <taxon>Hucho</taxon>
    </lineage>
</organism>
<evidence type="ECO:0000256" key="1">
    <source>
        <dbReference type="ARBA" id="ARBA00004141"/>
    </source>
</evidence>
<evidence type="ECO:0000259" key="6">
    <source>
        <dbReference type="PROSITE" id="PS50850"/>
    </source>
</evidence>
<dbReference type="InterPro" id="IPR036259">
    <property type="entry name" value="MFS_trans_sf"/>
</dbReference>
<dbReference type="GeneTree" id="ENSGT00940000157354"/>
<feature type="transmembrane region" description="Helical" evidence="5">
    <location>
        <begin position="166"/>
        <end position="186"/>
    </location>
</feature>
<dbReference type="GO" id="GO:0016020">
    <property type="term" value="C:membrane"/>
    <property type="evidence" value="ECO:0007669"/>
    <property type="project" value="UniProtKB-SubCell"/>
</dbReference>
<reference evidence="7" key="2">
    <citation type="submission" date="2025-08" db="UniProtKB">
        <authorList>
            <consortium name="Ensembl"/>
        </authorList>
    </citation>
    <scope>IDENTIFICATION</scope>
</reference>
<name>A0A4W5ME06_9TELE</name>
<keyword evidence="4 5" id="KW-0472">Membrane</keyword>
<keyword evidence="3 5" id="KW-1133">Transmembrane helix</keyword>
<evidence type="ECO:0000256" key="4">
    <source>
        <dbReference type="ARBA" id="ARBA00023136"/>
    </source>
</evidence>
<keyword evidence="2 5" id="KW-0812">Transmembrane</keyword>
<dbReference type="GO" id="GO:0022857">
    <property type="term" value="F:transmembrane transporter activity"/>
    <property type="evidence" value="ECO:0007669"/>
    <property type="project" value="InterPro"/>
</dbReference>
<sequence length="271" mass="30206">MSDTAMAVVQLDTEDHQSENGFVSPETESPGLLTRIDSCVLPFLGGFGKYQRQLIVLTWIPALFIGFSQYSDEFLLAQPNNTCVPPMANTTNLTRSSSLFHGANNSFPRTAAYVYTNGTHNVTARHLQHCMCKEWTFELHTGLIQNVVTKWSLVCDSSWKVHIAKFSLLVGSIFGYLVFGVLADWFGRHPVLIISVLFMLVFGLTVAFSVNVPMFSTLRFFEGFCLAGIILSLYILSKSSVSPAGLVHHAFLHTFAILYSQLIYLFSENLN</sequence>
<dbReference type="InterPro" id="IPR020846">
    <property type="entry name" value="MFS_dom"/>
</dbReference>
<accession>A0A4W5ME06</accession>
<evidence type="ECO:0000313" key="7">
    <source>
        <dbReference type="Ensembl" id="ENSHHUP00000036632.1"/>
    </source>
</evidence>
<dbReference type="Ensembl" id="ENSHHUT00000038096.1">
    <property type="protein sequence ID" value="ENSHHUP00000036632.1"/>
    <property type="gene ID" value="ENSHHUG00000022981.1"/>
</dbReference>
<reference evidence="8" key="1">
    <citation type="submission" date="2018-06" db="EMBL/GenBank/DDBJ databases">
        <title>Genome assembly of Danube salmon.</title>
        <authorList>
            <person name="Macqueen D.J."/>
            <person name="Gundappa M.K."/>
        </authorList>
    </citation>
    <scope>NUCLEOTIDE SEQUENCE [LARGE SCALE GENOMIC DNA]</scope>
</reference>
<reference evidence="7" key="3">
    <citation type="submission" date="2025-09" db="UniProtKB">
        <authorList>
            <consortium name="Ensembl"/>
        </authorList>
    </citation>
    <scope>IDENTIFICATION</scope>
</reference>
<dbReference type="Pfam" id="PF00083">
    <property type="entry name" value="Sugar_tr"/>
    <property type="match status" value="1"/>
</dbReference>
<dbReference type="SUPFAM" id="SSF103473">
    <property type="entry name" value="MFS general substrate transporter"/>
    <property type="match status" value="1"/>
</dbReference>
<feature type="transmembrane region" description="Helical" evidence="5">
    <location>
        <begin position="192"/>
        <end position="210"/>
    </location>
</feature>
<dbReference type="PROSITE" id="PS50850">
    <property type="entry name" value="MFS"/>
    <property type="match status" value="1"/>
</dbReference>
<evidence type="ECO:0000256" key="2">
    <source>
        <dbReference type="ARBA" id="ARBA00022692"/>
    </source>
</evidence>
<evidence type="ECO:0000256" key="3">
    <source>
        <dbReference type="ARBA" id="ARBA00022989"/>
    </source>
</evidence>
<proteinExistence type="predicted"/>
<feature type="transmembrane region" description="Helical" evidence="5">
    <location>
        <begin position="248"/>
        <end position="266"/>
    </location>
</feature>
<evidence type="ECO:0000313" key="8">
    <source>
        <dbReference type="Proteomes" id="UP000314982"/>
    </source>
</evidence>
<dbReference type="PANTHER" id="PTHR24064">
    <property type="entry name" value="SOLUTE CARRIER FAMILY 22 MEMBER"/>
    <property type="match status" value="1"/>
</dbReference>
<feature type="transmembrane region" description="Helical" evidence="5">
    <location>
        <begin position="217"/>
        <end position="236"/>
    </location>
</feature>
<dbReference type="Gene3D" id="1.20.1250.20">
    <property type="entry name" value="MFS general substrate transporter like domains"/>
    <property type="match status" value="1"/>
</dbReference>
<comment type="subcellular location">
    <subcellularLocation>
        <location evidence="1">Membrane</location>
        <topology evidence="1">Multi-pass membrane protein</topology>
    </subcellularLocation>
</comment>
<dbReference type="AlphaFoldDB" id="A0A4W5ME06"/>
<dbReference type="InterPro" id="IPR005828">
    <property type="entry name" value="MFS_sugar_transport-like"/>
</dbReference>
<dbReference type="STRING" id="62062.ENSHHUP00000036632"/>